<comment type="subcellular location">
    <subcellularLocation>
        <location evidence="1">Nucleus</location>
    </subcellularLocation>
</comment>
<reference evidence="9" key="3">
    <citation type="submission" date="2016-03" db="UniProtKB">
        <authorList>
            <consortium name="EnsemblProtists"/>
        </authorList>
    </citation>
    <scope>IDENTIFICATION</scope>
</reference>
<keyword evidence="2" id="KW-0677">Repeat</keyword>
<feature type="compositionally biased region" description="Acidic residues" evidence="6">
    <location>
        <begin position="267"/>
        <end position="286"/>
    </location>
</feature>
<dbReference type="EnsemblProtists" id="EKX44674">
    <property type="protein sequence ID" value="EKX44674"/>
    <property type="gene ID" value="GUITHDRAFT_109452"/>
</dbReference>
<dbReference type="GO" id="GO:0005634">
    <property type="term" value="C:nucleus"/>
    <property type="evidence" value="ECO:0007669"/>
    <property type="project" value="UniProtKB-SubCell"/>
</dbReference>
<dbReference type="SMART" id="SM00360">
    <property type="entry name" value="RRM"/>
    <property type="match status" value="4"/>
</dbReference>
<reference evidence="8 10" key="1">
    <citation type="journal article" date="2012" name="Nature">
        <title>Algal genomes reveal evolutionary mosaicism and the fate of nucleomorphs.</title>
        <authorList>
            <consortium name="DOE Joint Genome Institute"/>
            <person name="Curtis B.A."/>
            <person name="Tanifuji G."/>
            <person name="Burki F."/>
            <person name="Gruber A."/>
            <person name="Irimia M."/>
            <person name="Maruyama S."/>
            <person name="Arias M.C."/>
            <person name="Ball S.G."/>
            <person name="Gile G.H."/>
            <person name="Hirakawa Y."/>
            <person name="Hopkins J.F."/>
            <person name="Kuo A."/>
            <person name="Rensing S.A."/>
            <person name="Schmutz J."/>
            <person name="Symeonidi A."/>
            <person name="Elias M."/>
            <person name="Eveleigh R.J."/>
            <person name="Herman E.K."/>
            <person name="Klute M.J."/>
            <person name="Nakayama T."/>
            <person name="Obornik M."/>
            <person name="Reyes-Prieto A."/>
            <person name="Armbrust E.V."/>
            <person name="Aves S.J."/>
            <person name="Beiko R.G."/>
            <person name="Coutinho P."/>
            <person name="Dacks J.B."/>
            <person name="Durnford D.G."/>
            <person name="Fast N.M."/>
            <person name="Green B.R."/>
            <person name="Grisdale C.J."/>
            <person name="Hempel F."/>
            <person name="Henrissat B."/>
            <person name="Hoppner M.P."/>
            <person name="Ishida K."/>
            <person name="Kim E."/>
            <person name="Koreny L."/>
            <person name="Kroth P.G."/>
            <person name="Liu Y."/>
            <person name="Malik S.B."/>
            <person name="Maier U.G."/>
            <person name="McRose D."/>
            <person name="Mock T."/>
            <person name="Neilson J.A."/>
            <person name="Onodera N.T."/>
            <person name="Poole A.M."/>
            <person name="Pritham E.J."/>
            <person name="Richards T.A."/>
            <person name="Rocap G."/>
            <person name="Roy S.W."/>
            <person name="Sarai C."/>
            <person name="Schaack S."/>
            <person name="Shirato S."/>
            <person name="Slamovits C.H."/>
            <person name="Spencer D.F."/>
            <person name="Suzuki S."/>
            <person name="Worden A.Z."/>
            <person name="Zauner S."/>
            <person name="Barry K."/>
            <person name="Bell C."/>
            <person name="Bharti A.K."/>
            <person name="Crow J.A."/>
            <person name="Grimwood J."/>
            <person name="Kramer R."/>
            <person name="Lindquist E."/>
            <person name="Lucas S."/>
            <person name="Salamov A."/>
            <person name="McFadden G.I."/>
            <person name="Lane C.E."/>
            <person name="Keeling P.J."/>
            <person name="Gray M.W."/>
            <person name="Grigoriev I.V."/>
            <person name="Archibald J.M."/>
        </authorList>
    </citation>
    <scope>NUCLEOTIDE SEQUENCE</scope>
    <source>
        <strain evidence="8 10">CCMP2712</strain>
    </source>
</reference>
<feature type="compositionally biased region" description="Basic and acidic residues" evidence="6">
    <location>
        <begin position="384"/>
        <end position="401"/>
    </location>
</feature>
<dbReference type="STRING" id="905079.L1J992"/>
<dbReference type="GO" id="GO:0003729">
    <property type="term" value="F:mRNA binding"/>
    <property type="evidence" value="ECO:0007669"/>
    <property type="project" value="TreeGrafter"/>
</dbReference>
<evidence type="ECO:0000256" key="1">
    <source>
        <dbReference type="ARBA" id="ARBA00004123"/>
    </source>
</evidence>
<evidence type="ECO:0000313" key="8">
    <source>
        <dbReference type="EMBL" id="EKX44674.1"/>
    </source>
</evidence>
<evidence type="ECO:0000313" key="10">
    <source>
        <dbReference type="Proteomes" id="UP000011087"/>
    </source>
</evidence>
<feature type="compositionally biased region" description="Basic and acidic residues" evidence="6">
    <location>
        <begin position="592"/>
        <end position="624"/>
    </location>
</feature>
<dbReference type="PANTHER" id="PTHR48039:SF5">
    <property type="entry name" value="RNA-BINDING PROTEIN 28"/>
    <property type="match status" value="1"/>
</dbReference>
<dbReference type="InterPro" id="IPR051945">
    <property type="entry name" value="RRM_MRD1_RNA_proc_ribogen"/>
</dbReference>
<accession>L1J992</accession>
<evidence type="ECO:0000256" key="5">
    <source>
        <dbReference type="PROSITE-ProRule" id="PRU00176"/>
    </source>
</evidence>
<dbReference type="CDD" id="cd12318">
    <property type="entry name" value="RRM5_RBM19_like"/>
    <property type="match status" value="1"/>
</dbReference>
<dbReference type="InterPro" id="IPR035979">
    <property type="entry name" value="RBD_domain_sf"/>
</dbReference>
<keyword evidence="10" id="KW-1185">Reference proteome</keyword>
<gene>
    <name evidence="8" type="ORF">GUITHDRAFT_109452</name>
</gene>
<feature type="region of interest" description="Disordered" evidence="6">
    <location>
        <begin position="722"/>
        <end position="747"/>
    </location>
</feature>
<dbReference type="HOGENOM" id="CLU_008479_0_0_1"/>
<feature type="domain" description="RRM" evidence="7">
    <location>
        <begin position="629"/>
        <end position="718"/>
    </location>
</feature>
<dbReference type="Gene3D" id="3.30.70.330">
    <property type="match status" value="5"/>
</dbReference>
<dbReference type="eggNOG" id="KOG0110">
    <property type="taxonomic scope" value="Eukaryota"/>
</dbReference>
<dbReference type="PANTHER" id="PTHR48039">
    <property type="entry name" value="RNA-BINDING MOTIF PROTEIN 14B"/>
    <property type="match status" value="1"/>
</dbReference>
<feature type="domain" description="RRM" evidence="7">
    <location>
        <begin position="506"/>
        <end position="578"/>
    </location>
</feature>
<dbReference type="AlphaFoldDB" id="L1J992"/>
<feature type="region of interest" description="Disordered" evidence="6">
    <location>
        <begin position="58"/>
        <end position="101"/>
    </location>
</feature>
<dbReference type="KEGG" id="gtt:GUITHDRAFT_109452"/>
<keyword evidence="3 5" id="KW-0694">RNA-binding</keyword>
<dbReference type="Pfam" id="PF00076">
    <property type="entry name" value="RRM_1"/>
    <property type="match status" value="5"/>
</dbReference>
<dbReference type="GeneID" id="17301387"/>
<dbReference type="InterPro" id="IPR012677">
    <property type="entry name" value="Nucleotide-bd_a/b_plait_sf"/>
</dbReference>
<dbReference type="PROSITE" id="PS50102">
    <property type="entry name" value="RRM"/>
    <property type="match status" value="5"/>
</dbReference>
<dbReference type="OMA" id="FNNTCIQ"/>
<evidence type="ECO:0000256" key="6">
    <source>
        <dbReference type="SAM" id="MobiDB-lite"/>
    </source>
</evidence>
<dbReference type="PaxDb" id="55529-EKX44674"/>
<proteinExistence type="predicted"/>
<feature type="region of interest" description="Disordered" evidence="6">
    <location>
        <begin position="588"/>
        <end position="634"/>
    </location>
</feature>
<evidence type="ECO:0000259" key="7">
    <source>
        <dbReference type="PROSITE" id="PS50102"/>
    </source>
</evidence>
<feature type="compositionally biased region" description="Acidic residues" evidence="6">
    <location>
        <begin position="240"/>
        <end position="254"/>
    </location>
</feature>
<dbReference type="InterPro" id="IPR034423">
    <property type="entry name" value="RBM19_RRM5"/>
</dbReference>
<keyword evidence="4" id="KW-0539">Nucleus</keyword>
<dbReference type="OrthoDB" id="439639at2759"/>
<dbReference type="CDD" id="cd12317">
    <property type="entry name" value="RRM4_RBM19_RRM3_MRD1"/>
    <property type="match status" value="1"/>
</dbReference>
<evidence type="ECO:0000256" key="2">
    <source>
        <dbReference type="ARBA" id="ARBA00022737"/>
    </source>
</evidence>
<dbReference type="InterPro" id="IPR000504">
    <property type="entry name" value="RRM_dom"/>
</dbReference>
<evidence type="ECO:0000313" key="9">
    <source>
        <dbReference type="EnsemblProtists" id="EKX44674"/>
    </source>
</evidence>
<dbReference type="RefSeq" id="XP_005831654.1">
    <property type="nucleotide sequence ID" value="XM_005831597.1"/>
</dbReference>
<evidence type="ECO:0000256" key="4">
    <source>
        <dbReference type="ARBA" id="ARBA00023242"/>
    </source>
</evidence>
<feature type="domain" description="RRM" evidence="7">
    <location>
        <begin position="1"/>
        <end position="56"/>
    </location>
</feature>
<feature type="compositionally biased region" description="Basic and acidic residues" evidence="6">
    <location>
        <begin position="155"/>
        <end position="173"/>
    </location>
</feature>
<dbReference type="SUPFAM" id="SSF54928">
    <property type="entry name" value="RNA-binding domain, RBD"/>
    <property type="match status" value="4"/>
</dbReference>
<dbReference type="EMBL" id="JH993003">
    <property type="protein sequence ID" value="EKX44674.1"/>
    <property type="molecule type" value="Genomic_DNA"/>
</dbReference>
<feature type="compositionally biased region" description="Basic and acidic residues" evidence="6">
    <location>
        <begin position="729"/>
        <end position="740"/>
    </location>
</feature>
<sequence length="895" mass="99789">MASRRALATVEQQGDGKSRNFGFVGFKSEKDAHKALKYFQDTYIDTSKITVEFAKPVGDSSLSRPWSKYSEGSSAHDRVTKKHSSADVSENPTKPEKKLSKEAQLLQKAKTDPEMKAFVESFKPRSKTKIWENDDPLLAAAEVKQVGTTRWIGGVEDRKEGEGEENKQSKGDVFEYVAGGEAGTSDEEYEDVPKKQEDGEKEDGEGEAKGAGKDANQAFNPALDDMAYLKAKMSSSWKDSDDEDEGASEDEMSDEGGMKKVSKGRDDEEEQEEDEGGEEEDQEMSEGEGKDRKEDQPDMSHVTQATRQDVEQDKRDDDEDDEVEDGRLFVRNLPYSTSEEELTAFFSKFGELSEVHICIHNITKEPTGMAFILFLIPSDADKQAKQRRKEEEEQKKLEAGKDGSSYKAKKKEQQKKTSASSHNWNMLFMRSDTVAEAIANKHQMDKAQLLDHESSSSMAVRMALGETHIIETTKSDLRENGVNVSCLEVAWNLFLVEKKPRDRSNTAMLVKNIPFSTTLQELRELFERFGDVSHAVLPKTKTMAIVDFTHPSEARKAFKSLAYSQFKHQPIYLEWAPVDIFLPGAPTLSSEGGKKQPKAVEEEGKTQEGGKAGKQEKQQEEKSPEGSGRTLYVKNLNFKTTEEALKGKMEGGGGEVKAVRIVTKPNPKAGKDSKEPSRLSMGYGFVEFKRSKDANEALRKLQGTKLDGHVLQLKMSSRVSADSSAGEVDVTKDNRSRAKPSDSQAPQDCSKLVIRNVPFEANKKELRDLLSSFGELTSLRLPSKFDGSHRGFAFAEFVTHQEAAAAKDALGATHLYGRHLVIEWAEEEQSLEAVRRKTARYFSKLSEATSQQASDDVAPTHTLRGAWGLQGTAKRRKIEETLEENGEMAFEEAFD</sequence>
<organism evidence="8">
    <name type="scientific">Guillardia theta (strain CCMP2712)</name>
    <name type="common">Cryptophyte</name>
    <dbReference type="NCBI Taxonomy" id="905079"/>
    <lineage>
        <taxon>Eukaryota</taxon>
        <taxon>Cryptophyceae</taxon>
        <taxon>Pyrenomonadales</taxon>
        <taxon>Geminigeraceae</taxon>
        <taxon>Guillardia</taxon>
    </lineage>
</organism>
<feature type="domain" description="RRM" evidence="7">
    <location>
        <begin position="326"/>
        <end position="413"/>
    </location>
</feature>
<feature type="region of interest" description="Disordered" evidence="6">
    <location>
        <begin position="146"/>
        <end position="327"/>
    </location>
</feature>
<feature type="domain" description="RRM" evidence="7">
    <location>
        <begin position="750"/>
        <end position="827"/>
    </location>
</feature>
<feature type="compositionally biased region" description="Basic and acidic residues" evidence="6">
    <location>
        <begin position="287"/>
        <end position="298"/>
    </location>
</feature>
<evidence type="ECO:0000256" key="3">
    <source>
        <dbReference type="ARBA" id="ARBA00022884"/>
    </source>
</evidence>
<dbReference type="CDD" id="cd12320">
    <property type="entry name" value="RRM6_RBM19_RRM5_MRD1"/>
    <property type="match status" value="1"/>
</dbReference>
<dbReference type="Proteomes" id="UP000011087">
    <property type="component" value="Unassembled WGS sequence"/>
</dbReference>
<reference evidence="10" key="2">
    <citation type="submission" date="2012-11" db="EMBL/GenBank/DDBJ databases">
        <authorList>
            <person name="Kuo A."/>
            <person name="Curtis B.A."/>
            <person name="Tanifuji G."/>
            <person name="Burki F."/>
            <person name="Gruber A."/>
            <person name="Irimia M."/>
            <person name="Maruyama S."/>
            <person name="Arias M.C."/>
            <person name="Ball S.G."/>
            <person name="Gile G.H."/>
            <person name="Hirakawa Y."/>
            <person name="Hopkins J.F."/>
            <person name="Rensing S.A."/>
            <person name="Schmutz J."/>
            <person name="Symeonidi A."/>
            <person name="Elias M."/>
            <person name="Eveleigh R.J."/>
            <person name="Herman E.K."/>
            <person name="Klute M.J."/>
            <person name="Nakayama T."/>
            <person name="Obornik M."/>
            <person name="Reyes-Prieto A."/>
            <person name="Armbrust E.V."/>
            <person name="Aves S.J."/>
            <person name="Beiko R.G."/>
            <person name="Coutinho P."/>
            <person name="Dacks J.B."/>
            <person name="Durnford D.G."/>
            <person name="Fast N.M."/>
            <person name="Green B.R."/>
            <person name="Grisdale C."/>
            <person name="Hempe F."/>
            <person name="Henrissat B."/>
            <person name="Hoppner M.P."/>
            <person name="Ishida K.-I."/>
            <person name="Kim E."/>
            <person name="Koreny L."/>
            <person name="Kroth P.G."/>
            <person name="Liu Y."/>
            <person name="Malik S.-B."/>
            <person name="Maier U.G."/>
            <person name="McRose D."/>
            <person name="Mock T."/>
            <person name="Neilson J.A."/>
            <person name="Onodera N.T."/>
            <person name="Poole A.M."/>
            <person name="Pritham E.J."/>
            <person name="Richards T.A."/>
            <person name="Rocap G."/>
            <person name="Roy S.W."/>
            <person name="Sarai C."/>
            <person name="Schaack S."/>
            <person name="Shirato S."/>
            <person name="Slamovits C.H."/>
            <person name="Spencer D.F."/>
            <person name="Suzuki S."/>
            <person name="Worden A.Z."/>
            <person name="Zauner S."/>
            <person name="Barry K."/>
            <person name="Bell C."/>
            <person name="Bharti A.K."/>
            <person name="Crow J.A."/>
            <person name="Grimwood J."/>
            <person name="Kramer R."/>
            <person name="Lindquist E."/>
            <person name="Lucas S."/>
            <person name="Salamov A."/>
            <person name="McFadden G.I."/>
            <person name="Lane C.E."/>
            <person name="Keeling P.J."/>
            <person name="Gray M.W."/>
            <person name="Grigoriev I.V."/>
            <person name="Archibald J.M."/>
        </authorList>
    </citation>
    <scope>NUCLEOTIDE SEQUENCE</scope>
    <source>
        <strain evidence="10">CCMP2712</strain>
    </source>
</reference>
<protein>
    <recommendedName>
        <fullName evidence="7">RRM domain-containing protein</fullName>
    </recommendedName>
</protein>
<name>L1J992_GUITC</name>
<feature type="region of interest" description="Disordered" evidence="6">
    <location>
        <begin position="384"/>
        <end position="422"/>
    </location>
</feature>